<feature type="non-terminal residue" evidence="1">
    <location>
        <position position="277"/>
    </location>
</feature>
<sequence>ANAIFITPAEHTPGPDDPFLSAVPGTFAHSTVQHSLHRAGVLSPFSSPLTPLPTSELSSPLPSLSLLLRPLDFLMLPNPLTAPAQPQPDITFPHISSNANPPQKHKMAGNPIAMPLCRSRDVPEFNGKTRAHLPHFFKDIEILGEAAQISEEAQIKVAIRYANLDEVEAWLTLMAASGGNWDAFVAAVKDLHPGCKGANWYCCADLQYLVQDYCSKLMCSQDDLGEYRRRFLKIYQLLIANKKLADMERDTDVTDMFFLDRFQRVVTDWVCHHLSII</sequence>
<name>A0A0D0DK14_9AGAM</name>
<dbReference type="InParanoid" id="A0A0D0DK14"/>
<dbReference type="Proteomes" id="UP000054538">
    <property type="component" value="Unassembled WGS sequence"/>
</dbReference>
<evidence type="ECO:0000313" key="1">
    <source>
        <dbReference type="EMBL" id="KIK78510.1"/>
    </source>
</evidence>
<keyword evidence="2" id="KW-1185">Reference proteome</keyword>
<dbReference type="OrthoDB" id="2686676at2759"/>
<dbReference type="HOGENOM" id="CLU_049924_0_0_1"/>
<dbReference type="AlphaFoldDB" id="A0A0D0DK14"/>
<evidence type="ECO:0000313" key="2">
    <source>
        <dbReference type="Proteomes" id="UP000054538"/>
    </source>
</evidence>
<gene>
    <name evidence="1" type="ORF">PAXRUDRAFT_163847</name>
</gene>
<dbReference type="STRING" id="930991.A0A0D0DK14"/>
<reference evidence="1 2" key="1">
    <citation type="submission" date="2014-04" db="EMBL/GenBank/DDBJ databases">
        <authorList>
            <consortium name="DOE Joint Genome Institute"/>
            <person name="Kuo A."/>
            <person name="Kohler A."/>
            <person name="Jargeat P."/>
            <person name="Nagy L.G."/>
            <person name="Floudas D."/>
            <person name="Copeland A."/>
            <person name="Barry K.W."/>
            <person name="Cichocki N."/>
            <person name="Veneault-Fourrey C."/>
            <person name="LaButti K."/>
            <person name="Lindquist E.A."/>
            <person name="Lipzen A."/>
            <person name="Lundell T."/>
            <person name="Morin E."/>
            <person name="Murat C."/>
            <person name="Sun H."/>
            <person name="Tunlid A."/>
            <person name="Henrissat B."/>
            <person name="Grigoriev I.V."/>
            <person name="Hibbett D.S."/>
            <person name="Martin F."/>
            <person name="Nordberg H.P."/>
            <person name="Cantor M.N."/>
            <person name="Hua S.X."/>
        </authorList>
    </citation>
    <scope>NUCLEOTIDE SEQUENCE [LARGE SCALE GENOMIC DNA]</scope>
    <source>
        <strain evidence="1 2">Ve08.2h10</strain>
    </source>
</reference>
<organism evidence="1 2">
    <name type="scientific">Paxillus rubicundulus Ve08.2h10</name>
    <dbReference type="NCBI Taxonomy" id="930991"/>
    <lineage>
        <taxon>Eukaryota</taxon>
        <taxon>Fungi</taxon>
        <taxon>Dikarya</taxon>
        <taxon>Basidiomycota</taxon>
        <taxon>Agaricomycotina</taxon>
        <taxon>Agaricomycetes</taxon>
        <taxon>Agaricomycetidae</taxon>
        <taxon>Boletales</taxon>
        <taxon>Paxilineae</taxon>
        <taxon>Paxillaceae</taxon>
        <taxon>Paxillus</taxon>
    </lineage>
</organism>
<accession>A0A0D0DK14</accession>
<reference evidence="2" key="2">
    <citation type="submission" date="2015-01" db="EMBL/GenBank/DDBJ databases">
        <title>Evolutionary Origins and Diversification of the Mycorrhizal Mutualists.</title>
        <authorList>
            <consortium name="DOE Joint Genome Institute"/>
            <consortium name="Mycorrhizal Genomics Consortium"/>
            <person name="Kohler A."/>
            <person name="Kuo A."/>
            <person name="Nagy L.G."/>
            <person name="Floudas D."/>
            <person name="Copeland A."/>
            <person name="Barry K.W."/>
            <person name="Cichocki N."/>
            <person name="Veneault-Fourrey C."/>
            <person name="LaButti K."/>
            <person name="Lindquist E.A."/>
            <person name="Lipzen A."/>
            <person name="Lundell T."/>
            <person name="Morin E."/>
            <person name="Murat C."/>
            <person name="Riley R."/>
            <person name="Ohm R."/>
            <person name="Sun H."/>
            <person name="Tunlid A."/>
            <person name="Henrissat B."/>
            <person name="Grigoriev I.V."/>
            <person name="Hibbett D.S."/>
            <person name="Martin F."/>
        </authorList>
    </citation>
    <scope>NUCLEOTIDE SEQUENCE [LARGE SCALE GENOMIC DNA]</scope>
    <source>
        <strain evidence="2">Ve08.2h10</strain>
    </source>
</reference>
<proteinExistence type="predicted"/>
<dbReference type="EMBL" id="KN826567">
    <property type="protein sequence ID" value="KIK78510.1"/>
    <property type="molecule type" value="Genomic_DNA"/>
</dbReference>
<protein>
    <submittedName>
        <fullName evidence="1">Uncharacterized protein</fullName>
    </submittedName>
</protein>